<dbReference type="PANTHER" id="PTHR43056">
    <property type="entry name" value="PEPTIDASE S9 PROLYL OLIGOPEPTIDASE"/>
    <property type="match status" value="1"/>
</dbReference>
<dbReference type="SMART" id="SM00939">
    <property type="entry name" value="PepX_C"/>
    <property type="match status" value="1"/>
</dbReference>
<dbReference type="EMBL" id="JAMLDX010000038">
    <property type="protein sequence ID" value="MCP3733226.1"/>
    <property type="molecule type" value="Genomic_DNA"/>
</dbReference>
<dbReference type="InterPro" id="IPR005674">
    <property type="entry name" value="CocE/Ser_esterase"/>
</dbReference>
<accession>A0A9X2KP45</accession>
<evidence type="ECO:0000313" key="4">
    <source>
        <dbReference type="Proteomes" id="UP001139451"/>
    </source>
</evidence>
<dbReference type="Gene3D" id="2.60.120.260">
    <property type="entry name" value="Galactose-binding domain-like"/>
    <property type="match status" value="1"/>
</dbReference>
<dbReference type="InterPro" id="IPR050585">
    <property type="entry name" value="Xaa-Pro_dipeptidyl-ppase/CocE"/>
</dbReference>
<keyword evidence="1 3" id="KW-0378">Hydrolase</keyword>
<protein>
    <submittedName>
        <fullName evidence="3">CocE/NonD family hydrolase</fullName>
    </submittedName>
</protein>
<name>A0A9X2KP45_9SPHN</name>
<dbReference type="PANTHER" id="PTHR43056:SF10">
    <property type="entry name" value="COCE_NOND FAMILY, PUTATIVE (AFU_ORTHOLOGUE AFUA_7G00600)-RELATED"/>
    <property type="match status" value="1"/>
</dbReference>
<dbReference type="Pfam" id="PF08530">
    <property type="entry name" value="PepX_C"/>
    <property type="match status" value="1"/>
</dbReference>
<dbReference type="InterPro" id="IPR029058">
    <property type="entry name" value="AB_hydrolase_fold"/>
</dbReference>
<dbReference type="SUPFAM" id="SSF53474">
    <property type="entry name" value="alpha/beta-Hydrolases"/>
    <property type="match status" value="1"/>
</dbReference>
<dbReference type="Gene3D" id="3.40.50.1820">
    <property type="entry name" value="alpha/beta hydrolase"/>
    <property type="match status" value="1"/>
</dbReference>
<dbReference type="InterPro" id="IPR008979">
    <property type="entry name" value="Galactose-bd-like_sf"/>
</dbReference>
<dbReference type="AlphaFoldDB" id="A0A9X2KP45"/>
<evidence type="ECO:0000313" key="3">
    <source>
        <dbReference type="EMBL" id="MCP3733226.1"/>
    </source>
</evidence>
<dbReference type="GO" id="GO:0008239">
    <property type="term" value="F:dipeptidyl-peptidase activity"/>
    <property type="evidence" value="ECO:0007669"/>
    <property type="project" value="InterPro"/>
</dbReference>
<dbReference type="InterPro" id="IPR013736">
    <property type="entry name" value="Xaa-Pro_dipept_C"/>
</dbReference>
<gene>
    <name evidence="3" type="ORF">M9978_22740</name>
</gene>
<evidence type="ECO:0000259" key="2">
    <source>
        <dbReference type="SMART" id="SM00939"/>
    </source>
</evidence>
<feature type="domain" description="Xaa-Pro dipeptidyl-peptidase C-terminal" evidence="2">
    <location>
        <begin position="321"/>
        <end position="570"/>
    </location>
</feature>
<dbReference type="RefSeq" id="WP_254297433.1">
    <property type="nucleotide sequence ID" value="NZ_JAMLDX010000038.1"/>
</dbReference>
<dbReference type="NCBIfam" id="TIGR00976">
    <property type="entry name" value="CocE_NonD"/>
    <property type="match status" value="1"/>
</dbReference>
<proteinExistence type="predicted"/>
<dbReference type="Pfam" id="PF02129">
    <property type="entry name" value="Peptidase_S15"/>
    <property type="match status" value="1"/>
</dbReference>
<organism evidence="3 4">
    <name type="scientific">Sphingomonas tagetis</name>
    <dbReference type="NCBI Taxonomy" id="2949092"/>
    <lineage>
        <taxon>Bacteria</taxon>
        <taxon>Pseudomonadati</taxon>
        <taxon>Pseudomonadota</taxon>
        <taxon>Alphaproteobacteria</taxon>
        <taxon>Sphingomonadales</taxon>
        <taxon>Sphingomonadaceae</taxon>
        <taxon>Sphingomonas</taxon>
    </lineage>
</organism>
<keyword evidence="4" id="KW-1185">Reference proteome</keyword>
<comment type="caution">
    <text evidence="3">The sequence shown here is derived from an EMBL/GenBank/DDBJ whole genome shotgun (WGS) entry which is preliminary data.</text>
</comment>
<dbReference type="Proteomes" id="UP001139451">
    <property type="component" value="Unassembled WGS sequence"/>
</dbReference>
<sequence length="619" mass="68189">MIENEMLVCRNMSVPMSDGVALAADLYLERKPGTKGFEARPVVLVRTPYNKAYVSTRFDFRPFIDGGYAVVFQDVRGTSASGGTLEPMMNESRDGADTIAWLIAQPWCNGQVGTTGPSYMGGVQLQLAVRPVPGHETAFIQVPAGNMFGGSMVYDNDMLALETCAPWTMMMAASLLDRFPAETAAAIRNDIEANNLPLPVMLAGDQLSELVRPHDLRSLPVARHVPFWHAWLDNRENPDFFAAAEANSKFGDVTRPLMHFSGWYDLFLRNSLEAYVEISAKGATPAARSGQRLIIGPWGHRADPGFRQFPDSEVNDAAASAAWMNLHLRGKAHPLFDHPVILYVMGENRWRAESAWPCPGAVRTVYYLHSNGGANGAQGDGTLSITVPATDEPADHYLFDPANPLKSLGGHGVTGGPVDQQPNEHRKDLLIYATEPLDEDVEVTGQVRATLYAASSATDTDWFVKLIDVFPDGRSYNILTGSARGRYRKSRTAPVELVPGEVVAYEIDMWSTSNVFKKGHRIRVEIASSDFPNADLNPNRFMDLSTATAADYVIAEQTIFHDSARPSSIELPIIPLDRSRKWIDTPFPANPGGHYYGKLEDTEWAFQAQEMEASQLRVP</sequence>
<dbReference type="InterPro" id="IPR000383">
    <property type="entry name" value="Xaa-Pro-like_dom"/>
</dbReference>
<reference evidence="3" key="1">
    <citation type="submission" date="2022-05" db="EMBL/GenBank/DDBJ databases">
        <title>Sphingomonas sp. strain MG17 Genome sequencing and assembly.</title>
        <authorList>
            <person name="Kim I."/>
        </authorList>
    </citation>
    <scope>NUCLEOTIDE SEQUENCE</scope>
    <source>
        <strain evidence="3">MG17</strain>
    </source>
</reference>
<dbReference type="Gene3D" id="1.10.3020.10">
    <property type="entry name" value="alpha-amino acid ester hydrolase ( Helical cap domain)"/>
    <property type="match status" value="1"/>
</dbReference>
<evidence type="ECO:0000256" key="1">
    <source>
        <dbReference type="ARBA" id="ARBA00022801"/>
    </source>
</evidence>
<dbReference type="SUPFAM" id="SSF49785">
    <property type="entry name" value="Galactose-binding domain-like"/>
    <property type="match status" value="1"/>
</dbReference>